<accession>A0AA38S8D3</accession>
<evidence type="ECO:0000313" key="2">
    <source>
        <dbReference type="Proteomes" id="UP001174691"/>
    </source>
</evidence>
<keyword evidence="2" id="KW-1185">Reference proteome</keyword>
<dbReference type="AlphaFoldDB" id="A0AA38S8D3"/>
<dbReference type="Proteomes" id="UP001174691">
    <property type="component" value="Unassembled WGS sequence"/>
</dbReference>
<dbReference type="Gene3D" id="3.30.200.20">
    <property type="entry name" value="Phosphorylase Kinase, domain 1"/>
    <property type="match status" value="1"/>
</dbReference>
<dbReference type="EMBL" id="JANBVN010000041">
    <property type="protein sequence ID" value="KAJ9158114.1"/>
    <property type="molecule type" value="Genomic_DNA"/>
</dbReference>
<reference evidence="1" key="1">
    <citation type="submission" date="2022-07" db="EMBL/GenBank/DDBJ databases">
        <title>Fungi with potential for degradation of polypropylene.</title>
        <authorList>
            <person name="Gostincar C."/>
        </authorList>
    </citation>
    <scope>NUCLEOTIDE SEQUENCE</scope>
    <source>
        <strain evidence="1">EXF-13287</strain>
    </source>
</reference>
<gene>
    <name evidence="1" type="ORF">NKR19_g3600</name>
</gene>
<evidence type="ECO:0000313" key="1">
    <source>
        <dbReference type="EMBL" id="KAJ9158114.1"/>
    </source>
</evidence>
<comment type="caution">
    <text evidence="1">The sequence shown here is derived from an EMBL/GenBank/DDBJ whole genome shotgun (WGS) entry which is preliminary data.</text>
</comment>
<name>A0AA38S8D3_9PEZI</name>
<proteinExistence type="predicted"/>
<evidence type="ECO:0008006" key="3">
    <source>
        <dbReference type="Google" id="ProtNLM"/>
    </source>
</evidence>
<dbReference type="InterPro" id="IPR011009">
    <property type="entry name" value="Kinase-like_dom_sf"/>
</dbReference>
<sequence>MESQPDREVVLYVSEAKSYHQAGTTFIKRERPDAFGLPWLKERFAVEAAALRLLAEPTSIPVPRLIAAGTDENGLCYLAAE</sequence>
<dbReference type="SUPFAM" id="SSF56112">
    <property type="entry name" value="Protein kinase-like (PK-like)"/>
    <property type="match status" value="1"/>
</dbReference>
<protein>
    <recommendedName>
        <fullName evidence="3">Aminoglycoside phosphotransferase domain-containing protein</fullName>
    </recommendedName>
</protein>
<organism evidence="1 2">
    <name type="scientific">Coniochaeta hoffmannii</name>
    <dbReference type="NCBI Taxonomy" id="91930"/>
    <lineage>
        <taxon>Eukaryota</taxon>
        <taxon>Fungi</taxon>
        <taxon>Dikarya</taxon>
        <taxon>Ascomycota</taxon>
        <taxon>Pezizomycotina</taxon>
        <taxon>Sordariomycetes</taxon>
        <taxon>Sordariomycetidae</taxon>
        <taxon>Coniochaetales</taxon>
        <taxon>Coniochaetaceae</taxon>
        <taxon>Coniochaeta</taxon>
    </lineage>
</organism>